<dbReference type="Pfam" id="PF00534">
    <property type="entry name" value="Glycos_transf_1"/>
    <property type="match status" value="1"/>
</dbReference>
<sequence length="417" mass="47206">MDNKKILIVAHGHPDVHKGGAELAAYQLFQEYEAQGLDVMFLARSEESPHGGAAFSIRNKPNELLFHTRQDDDFMFSNIRTRYIWSELRDLLARFKPDIVHFHHFFLMGIETLLEVRKTLPNAKVVFTLHEYLAICNASGLMLKPKSGKLCSKASPRDCHNCFPEKSPADFFMREIYIKRAFAVVDQFISPSKFLKARYVDWGIEESRISIIENGMPMVNEQDAKLLTESVGCDEQNRQPVRLAYFGQINRFKGLDVLLESLLLMNRQKRKQFVLNIHGANLDQQPPEFQEKIFSALSKLKGIVFMHGSYDSAELPGLLANVDWMVVPSIWWENSPIVIQEAFRSTVPVITSNIGGMVEKVKHGVNGLTFNVGKPLSLLSILQDIVENPGLHSQCKAGITVPMSIAESAEKNLSLYK</sequence>
<dbReference type="HOGENOM" id="CLU_009583_35_1_6"/>
<name>F5Z646_ALTNA</name>
<dbReference type="PANTHER" id="PTHR45947">
    <property type="entry name" value="SULFOQUINOVOSYL TRANSFERASE SQD2"/>
    <property type="match status" value="1"/>
</dbReference>
<proteinExistence type="predicted"/>
<dbReference type="OrthoDB" id="9062832at2"/>
<dbReference type="Pfam" id="PF13439">
    <property type="entry name" value="Glyco_transf_4"/>
    <property type="match status" value="1"/>
</dbReference>
<dbReference type="InterPro" id="IPR050194">
    <property type="entry name" value="Glycosyltransferase_grp1"/>
</dbReference>
<dbReference type="GO" id="GO:0016757">
    <property type="term" value="F:glycosyltransferase activity"/>
    <property type="evidence" value="ECO:0007669"/>
    <property type="project" value="InterPro"/>
</dbReference>
<feature type="domain" description="Glycosyl transferase family 1" evidence="1">
    <location>
        <begin position="241"/>
        <end position="396"/>
    </location>
</feature>
<evidence type="ECO:0000313" key="4">
    <source>
        <dbReference type="Proteomes" id="UP000000683"/>
    </source>
</evidence>
<dbReference type="AlphaFoldDB" id="F5Z646"/>
<dbReference type="InterPro" id="IPR028098">
    <property type="entry name" value="Glyco_trans_4-like_N"/>
</dbReference>
<evidence type="ECO:0000259" key="1">
    <source>
        <dbReference type="Pfam" id="PF00534"/>
    </source>
</evidence>
<dbReference type="RefSeq" id="WP_013786191.1">
    <property type="nucleotide sequence ID" value="NC_015554.1"/>
</dbReference>
<protein>
    <submittedName>
        <fullName evidence="3">Glycosyl transferase, group 1</fullName>
    </submittedName>
</protein>
<keyword evidence="3" id="KW-0808">Transferase</keyword>
<dbReference type="Proteomes" id="UP000000683">
    <property type="component" value="Chromosome"/>
</dbReference>
<gene>
    <name evidence="3" type="ordered locus">ambt_18930</name>
</gene>
<feature type="domain" description="Glycosyltransferase subfamily 4-like N-terminal" evidence="2">
    <location>
        <begin position="19"/>
        <end position="216"/>
    </location>
</feature>
<dbReference type="CDD" id="cd03823">
    <property type="entry name" value="GT4_ExpE7-like"/>
    <property type="match status" value="1"/>
</dbReference>
<accession>F5Z646</accession>
<dbReference type="SUPFAM" id="SSF53756">
    <property type="entry name" value="UDP-Glycosyltransferase/glycogen phosphorylase"/>
    <property type="match status" value="1"/>
</dbReference>
<dbReference type="eggNOG" id="COG0438">
    <property type="taxonomic scope" value="Bacteria"/>
</dbReference>
<dbReference type="EMBL" id="CP002339">
    <property type="protein sequence ID" value="AEF05279.1"/>
    <property type="molecule type" value="Genomic_DNA"/>
</dbReference>
<dbReference type="PANTHER" id="PTHR45947:SF13">
    <property type="entry name" value="TRANSFERASE"/>
    <property type="match status" value="1"/>
</dbReference>
<evidence type="ECO:0000259" key="2">
    <source>
        <dbReference type="Pfam" id="PF13439"/>
    </source>
</evidence>
<keyword evidence="4" id="KW-1185">Reference proteome</keyword>
<dbReference type="InterPro" id="IPR001296">
    <property type="entry name" value="Glyco_trans_1"/>
</dbReference>
<dbReference type="Gene3D" id="3.40.50.2000">
    <property type="entry name" value="Glycogen Phosphorylase B"/>
    <property type="match status" value="2"/>
</dbReference>
<evidence type="ECO:0000313" key="3">
    <source>
        <dbReference type="EMBL" id="AEF05279.1"/>
    </source>
</evidence>
<reference evidence="3 4" key="1">
    <citation type="journal article" date="2011" name="J. Bacteriol.">
        <title>Complete genome sequence of the polycyclic aromatic hydrocarbon-degrading bacterium Alteromonas sp. strain SN2.</title>
        <authorList>
            <person name="Jin H.M."/>
            <person name="Jeong H."/>
            <person name="Moon E.J."/>
            <person name="Math R.K."/>
            <person name="Lee K."/>
            <person name="Kim H.J."/>
            <person name="Jeon C.O."/>
            <person name="Oh T.K."/>
            <person name="Kim J.F."/>
        </authorList>
    </citation>
    <scope>NUCLEOTIDE SEQUENCE [LARGE SCALE GENOMIC DNA]</scope>
    <source>
        <strain evidence="4">JCM 17741 / KACC 18427 / KCTC 11700BP / SN2</strain>
    </source>
</reference>
<dbReference type="KEGG" id="alt:ambt_18930"/>
<organism evidence="3 4">
    <name type="scientific">Alteromonas naphthalenivorans</name>
    <dbReference type="NCBI Taxonomy" id="715451"/>
    <lineage>
        <taxon>Bacteria</taxon>
        <taxon>Pseudomonadati</taxon>
        <taxon>Pseudomonadota</taxon>
        <taxon>Gammaproteobacteria</taxon>
        <taxon>Alteromonadales</taxon>
        <taxon>Alteromonadaceae</taxon>
        <taxon>Alteromonas/Salinimonas group</taxon>
        <taxon>Alteromonas</taxon>
    </lineage>
</organism>